<evidence type="ECO:0000313" key="2">
    <source>
        <dbReference type="Proteomes" id="UP000321051"/>
    </source>
</evidence>
<dbReference type="OrthoDB" id="9809061at2"/>
<name>A0A510Y9T8_MARHA</name>
<proteinExistence type="predicted"/>
<dbReference type="Proteomes" id="UP000321051">
    <property type="component" value="Unassembled WGS sequence"/>
</dbReference>
<dbReference type="SUPFAM" id="SSF117130">
    <property type="entry name" value="CsrA-like"/>
    <property type="match status" value="1"/>
</dbReference>
<protein>
    <recommendedName>
        <fullName evidence="3">Carbon storage regulator</fullName>
    </recommendedName>
</protein>
<dbReference type="GO" id="GO:0003723">
    <property type="term" value="F:RNA binding"/>
    <property type="evidence" value="ECO:0007669"/>
    <property type="project" value="InterPro"/>
</dbReference>
<dbReference type="AlphaFoldDB" id="A0A510Y9T8"/>
<dbReference type="RefSeq" id="WP_143747480.1">
    <property type="nucleotide sequence ID" value="NZ_BJUN01000029.1"/>
</dbReference>
<dbReference type="Pfam" id="PF02599">
    <property type="entry name" value="CsrA"/>
    <property type="match status" value="1"/>
</dbReference>
<sequence>MPLALGVKENERIFIGDDIAIAVVKQEGGYTRIVIDAPKEKKIVREKLAEGDLREKLLNHQQD</sequence>
<dbReference type="GO" id="GO:0006402">
    <property type="term" value="P:mRNA catabolic process"/>
    <property type="evidence" value="ECO:0007669"/>
    <property type="project" value="InterPro"/>
</dbReference>
<keyword evidence="2" id="KW-1185">Reference proteome</keyword>
<organism evidence="1 2">
    <name type="scientific">Marinococcus halophilus</name>
    <dbReference type="NCBI Taxonomy" id="1371"/>
    <lineage>
        <taxon>Bacteria</taxon>
        <taxon>Bacillati</taxon>
        <taxon>Bacillota</taxon>
        <taxon>Bacilli</taxon>
        <taxon>Bacillales</taxon>
        <taxon>Bacillaceae</taxon>
        <taxon>Marinococcus</taxon>
    </lineage>
</organism>
<dbReference type="EMBL" id="BJUN01000029">
    <property type="protein sequence ID" value="GEK60119.1"/>
    <property type="molecule type" value="Genomic_DNA"/>
</dbReference>
<comment type="caution">
    <text evidence="1">The sequence shown here is derived from an EMBL/GenBank/DDBJ whole genome shotgun (WGS) entry which is preliminary data.</text>
</comment>
<dbReference type="GO" id="GO:0006109">
    <property type="term" value="P:regulation of carbohydrate metabolic process"/>
    <property type="evidence" value="ECO:0007669"/>
    <property type="project" value="InterPro"/>
</dbReference>
<accession>A0A510Y9T8</accession>
<evidence type="ECO:0000313" key="1">
    <source>
        <dbReference type="EMBL" id="GEK60119.1"/>
    </source>
</evidence>
<dbReference type="InterPro" id="IPR003751">
    <property type="entry name" value="CsrA"/>
</dbReference>
<gene>
    <name evidence="1" type="ORF">MHA01_30240</name>
</gene>
<reference evidence="1 2" key="1">
    <citation type="submission" date="2019-07" db="EMBL/GenBank/DDBJ databases">
        <title>Whole genome shotgun sequence of Marinococcus halophilus NBRC 102359.</title>
        <authorList>
            <person name="Hosoyama A."/>
            <person name="Uohara A."/>
            <person name="Ohji S."/>
            <person name="Ichikawa N."/>
        </authorList>
    </citation>
    <scope>NUCLEOTIDE SEQUENCE [LARGE SCALE GENOMIC DNA]</scope>
    <source>
        <strain evidence="1 2">NBRC 102359</strain>
    </source>
</reference>
<evidence type="ECO:0008006" key="3">
    <source>
        <dbReference type="Google" id="ProtNLM"/>
    </source>
</evidence>
<dbReference type="Gene3D" id="2.60.40.4380">
    <property type="entry name" value="Translational regulator CsrA"/>
    <property type="match status" value="1"/>
</dbReference>
<dbReference type="InterPro" id="IPR036107">
    <property type="entry name" value="CsrA_sf"/>
</dbReference>